<accession>A0A6G1HDZ8</accession>
<feature type="compositionally biased region" description="Gly residues" evidence="4">
    <location>
        <begin position="654"/>
        <end position="663"/>
    </location>
</feature>
<dbReference type="Proteomes" id="UP000800041">
    <property type="component" value="Unassembled WGS sequence"/>
</dbReference>
<proteinExistence type="inferred from homology"/>
<feature type="compositionally biased region" description="Basic residues" evidence="4">
    <location>
        <begin position="278"/>
        <end position="292"/>
    </location>
</feature>
<evidence type="ECO:0000256" key="1">
    <source>
        <dbReference type="ARBA" id="ARBA00004123"/>
    </source>
</evidence>
<feature type="compositionally biased region" description="Basic and acidic residues" evidence="4">
    <location>
        <begin position="122"/>
        <end position="141"/>
    </location>
</feature>
<organism evidence="5 6">
    <name type="scientific">Aulographum hederae CBS 113979</name>
    <dbReference type="NCBI Taxonomy" id="1176131"/>
    <lineage>
        <taxon>Eukaryota</taxon>
        <taxon>Fungi</taxon>
        <taxon>Dikarya</taxon>
        <taxon>Ascomycota</taxon>
        <taxon>Pezizomycotina</taxon>
        <taxon>Dothideomycetes</taxon>
        <taxon>Pleosporomycetidae</taxon>
        <taxon>Aulographales</taxon>
        <taxon>Aulographaceae</taxon>
    </lineage>
</organism>
<gene>
    <name evidence="5" type="ORF">K402DRAFT_367953</name>
</gene>
<comment type="subcellular location">
    <subcellularLocation>
        <location evidence="1">Nucleus</location>
    </subcellularLocation>
</comment>
<feature type="region of interest" description="Disordered" evidence="4">
    <location>
        <begin position="427"/>
        <end position="455"/>
    </location>
</feature>
<sequence>MASAAELEEANRIRVSLGMQPLPVPGAAPVSGPIFKEADDGEEPASTIESRSAQGFDNWQKLEAEKAAKAKRAAKKEAIRKEVEKAARFAKLEGKGLADSEEEEELDALTWLKQQKKRQRKLEKERAKREAAEEAERKKQQVDYTAADLAGVKVGHELGEFDDGEQILTLKDTAVDVSDEDELENADLREKERREERLKLKKKKPAYNPNEADETGAILAQYDEEAKKRFTLDKQGGAQESVGLLSEGSNAKGVPVNLDILMEDAPPPSDYMDAPTFKMRKSKKGKPKTARKRVADDEGLLPADSAAAGGRDADTAMEGAGSTAGRPTKRGISDTDFLDDDELQAQLARHRQAAMKRKKVLRPEDIAKQIREGSAADSLPGVMDHGDDNEGGMVINDMKDFLENIQKEKEQPVVRKPKPKKVVVEVNSPSPYAMTPKDDAMDVDQGSPAVDDTGAPMQSVSALLAADANAEEMSNTGLKNEHTFNKGLGATLAILKDYGVLDTADTRTHEAHRARQRFLAEKAKRAEEADRNARTQREEDRRNGKLDHMTAHQREEHARKENERREKEESQEMARIFEKNYKPNVEITYHDELGRDMNPKEAFKHLSHAFHGKTSGKGKTDKKMKKITEERRQLAESTLSSIKSANDAKRQKGAGTGPGVRLQ</sequence>
<dbReference type="GO" id="GO:0046540">
    <property type="term" value="C:U4/U6 x U5 tri-snRNP complex"/>
    <property type="evidence" value="ECO:0007669"/>
    <property type="project" value="TreeGrafter"/>
</dbReference>
<evidence type="ECO:0000313" key="6">
    <source>
        <dbReference type="Proteomes" id="UP000800041"/>
    </source>
</evidence>
<dbReference type="EMBL" id="ML977139">
    <property type="protein sequence ID" value="KAF1991403.1"/>
    <property type="molecule type" value="Genomic_DNA"/>
</dbReference>
<feature type="compositionally biased region" description="Basic residues" evidence="4">
    <location>
        <begin position="607"/>
        <end position="617"/>
    </location>
</feature>
<dbReference type="InterPro" id="IPR005011">
    <property type="entry name" value="SNU66/SART1"/>
</dbReference>
<dbReference type="OrthoDB" id="5583at2759"/>
<evidence type="ECO:0000256" key="2">
    <source>
        <dbReference type="ARBA" id="ARBA00006076"/>
    </source>
</evidence>
<evidence type="ECO:0000256" key="4">
    <source>
        <dbReference type="SAM" id="MobiDB-lite"/>
    </source>
</evidence>
<keyword evidence="3" id="KW-0539">Nucleus</keyword>
<feature type="region of interest" description="Disordered" evidence="4">
    <location>
        <begin position="369"/>
        <end position="394"/>
    </location>
</feature>
<dbReference type="GO" id="GO:0045292">
    <property type="term" value="P:mRNA cis splicing, via spliceosome"/>
    <property type="evidence" value="ECO:0007669"/>
    <property type="project" value="TreeGrafter"/>
</dbReference>
<feature type="region of interest" description="Disordered" evidence="4">
    <location>
        <begin position="179"/>
        <end position="215"/>
    </location>
</feature>
<dbReference type="PANTHER" id="PTHR14152:SF5">
    <property type="entry name" value="U4_U6.U5 TRI-SNRNP-ASSOCIATED PROTEIN 1"/>
    <property type="match status" value="1"/>
</dbReference>
<keyword evidence="6" id="KW-1185">Reference proteome</keyword>
<feature type="region of interest" description="Disordered" evidence="4">
    <location>
        <begin position="265"/>
        <end position="337"/>
    </location>
</feature>
<feature type="region of interest" description="Disordered" evidence="4">
    <location>
        <begin position="520"/>
        <end position="579"/>
    </location>
</feature>
<evidence type="ECO:0008006" key="7">
    <source>
        <dbReference type="Google" id="ProtNLM"/>
    </source>
</evidence>
<feature type="compositionally biased region" description="Basic and acidic residues" evidence="4">
    <location>
        <begin position="186"/>
        <end position="198"/>
    </location>
</feature>
<protein>
    <recommendedName>
        <fullName evidence="7">SART-1 protein</fullName>
    </recommendedName>
</protein>
<evidence type="ECO:0000313" key="5">
    <source>
        <dbReference type="EMBL" id="KAF1991403.1"/>
    </source>
</evidence>
<reference evidence="5" key="1">
    <citation type="journal article" date="2020" name="Stud. Mycol.">
        <title>101 Dothideomycetes genomes: a test case for predicting lifestyles and emergence of pathogens.</title>
        <authorList>
            <person name="Haridas S."/>
            <person name="Albert R."/>
            <person name="Binder M."/>
            <person name="Bloem J."/>
            <person name="Labutti K."/>
            <person name="Salamov A."/>
            <person name="Andreopoulos B."/>
            <person name="Baker S."/>
            <person name="Barry K."/>
            <person name="Bills G."/>
            <person name="Bluhm B."/>
            <person name="Cannon C."/>
            <person name="Castanera R."/>
            <person name="Culley D."/>
            <person name="Daum C."/>
            <person name="Ezra D."/>
            <person name="Gonzalez J."/>
            <person name="Henrissat B."/>
            <person name="Kuo A."/>
            <person name="Liang C."/>
            <person name="Lipzen A."/>
            <person name="Lutzoni F."/>
            <person name="Magnuson J."/>
            <person name="Mondo S."/>
            <person name="Nolan M."/>
            <person name="Ohm R."/>
            <person name="Pangilinan J."/>
            <person name="Park H.-J."/>
            <person name="Ramirez L."/>
            <person name="Alfaro M."/>
            <person name="Sun H."/>
            <person name="Tritt A."/>
            <person name="Yoshinaga Y."/>
            <person name="Zwiers L.-H."/>
            <person name="Turgeon B."/>
            <person name="Goodwin S."/>
            <person name="Spatafora J."/>
            <person name="Crous P."/>
            <person name="Grigoriev I."/>
        </authorList>
    </citation>
    <scope>NUCLEOTIDE SEQUENCE</scope>
    <source>
        <strain evidence="5">CBS 113979</strain>
    </source>
</reference>
<dbReference type="GO" id="GO:0000481">
    <property type="term" value="P:maturation of 5S rRNA"/>
    <property type="evidence" value="ECO:0007669"/>
    <property type="project" value="TreeGrafter"/>
</dbReference>
<feature type="compositionally biased region" description="Polar residues" evidence="4">
    <location>
        <begin position="635"/>
        <end position="644"/>
    </location>
</feature>
<dbReference type="AlphaFoldDB" id="A0A6G1HDZ8"/>
<dbReference type="PANTHER" id="PTHR14152">
    <property type="entry name" value="SQUAMOUS CELL CARCINOMA ANTIGEN RECOGNISED BY CYTOTOXIC T LYMPHOCYTES"/>
    <property type="match status" value="1"/>
</dbReference>
<feature type="compositionally biased region" description="Basic and acidic residues" evidence="4">
    <location>
        <begin position="618"/>
        <end position="634"/>
    </location>
</feature>
<dbReference type="Pfam" id="PF03343">
    <property type="entry name" value="SART-1"/>
    <property type="match status" value="1"/>
</dbReference>
<evidence type="ECO:0000256" key="3">
    <source>
        <dbReference type="ARBA" id="ARBA00023242"/>
    </source>
</evidence>
<comment type="similarity">
    <text evidence="2">Belongs to the SNU66/SART1 family.</text>
</comment>
<feature type="region of interest" description="Disordered" evidence="4">
    <location>
        <begin position="607"/>
        <end position="663"/>
    </location>
</feature>
<name>A0A6G1HDZ8_9PEZI</name>
<feature type="region of interest" description="Disordered" evidence="4">
    <location>
        <begin position="19"/>
        <end position="44"/>
    </location>
</feature>
<feature type="region of interest" description="Disordered" evidence="4">
    <location>
        <begin position="114"/>
        <end position="142"/>
    </location>
</feature>